<dbReference type="InterPro" id="IPR016035">
    <property type="entry name" value="Acyl_Trfase/lysoPLipase"/>
</dbReference>
<sequence>MTTFTQSRGELTRRGVLLGATALGLAGCGTAPDGLATKSLRAGPSPVTRYRLPVTADLAAWDRHIPARTRAGRPQILALSGGGEDGAFGAGALTGWSATGKRPEFDIVTGISTGALIAPFAFLGADHDPVLRDIFLTHDADDLMQARTLSVIYSNALYDTAPLAALIESYTPPALLRDIAARHDTGARLFVVTTVLESGQGVVWDMGEIARDGQIALFRAVLRASAAIPGLFPPVGIAAERGGVSYGETHVDGGITMPFLALPPAAQSSARAYAPGGHLHVIVNNTLEPEPQMARRSALGVSQQALTAMVRSGSAAALRTARIVARQNGLAVSTASVGTEVGSTWDASNRFAPDYMRRLFDHGYDRARSDRLWR</sequence>
<dbReference type="Pfam" id="PF01734">
    <property type="entry name" value="Patatin"/>
    <property type="match status" value="1"/>
</dbReference>
<keyword evidence="2" id="KW-0442">Lipid degradation</keyword>
<keyword evidence="1 2" id="KW-0443">Lipid metabolism</keyword>
<keyword evidence="2" id="KW-0378">Hydrolase</keyword>
<reference evidence="4 5" key="1">
    <citation type="submission" date="2017-05" db="EMBL/GenBank/DDBJ databases">
        <title>Comparative genomic and metabolic analysis of manganese-oxidizing mechanisms in Celeribater manganoxidans DY25T: its adaption to the environment of polymetallic nodule.</title>
        <authorList>
            <person name="Wang X."/>
        </authorList>
    </citation>
    <scope>NUCLEOTIDE SEQUENCE [LARGE SCALE GENOMIC DNA]</scope>
    <source>
        <strain evidence="4 5">DY25</strain>
        <plasmid evidence="5">pdy25-c</plasmid>
    </source>
</reference>
<dbReference type="InterPro" id="IPR002641">
    <property type="entry name" value="PNPLA_dom"/>
</dbReference>
<evidence type="ECO:0000256" key="1">
    <source>
        <dbReference type="ARBA" id="ARBA00023098"/>
    </source>
</evidence>
<feature type="short sequence motif" description="GXGXXG" evidence="2">
    <location>
        <begin position="81"/>
        <end position="86"/>
    </location>
</feature>
<name>A0A291M4H4_9RHOB</name>
<dbReference type="PROSITE" id="PS51635">
    <property type="entry name" value="PNPLA"/>
    <property type="match status" value="1"/>
</dbReference>
<keyword evidence="5" id="KW-1185">Reference proteome</keyword>
<dbReference type="Gene3D" id="3.40.1090.10">
    <property type="entry name" value="Cytosolic phospholipase A2 catalytic domain"/>
    <property type="match status" value="1"/>
</dbReference>
<feature type="domain" description="PNPLA" evidence="3">
    <location>
        <begin position="77"/>
        <end position="265"/>
    </location>
</feature>
<dbReference type="Proteomes" id="UP000219050">
    <property type="component" value="Plasmid pDY25-C"/>
</dbReference>
<evidence type="ECO:0000256" key="2">
    <source>
        <dbReference type="PROSITE-ProRule" id="PRU01161"/>
    </source>
</evidence>
<dbReference type="AlphaFoldDB" id="A0A291M4H4"/>
<organism evidence="4 5">
    <name type="scientific">Pacificitalea manganoxidans</name>
    <dbReference type="NCBI Taxonomy" id="1411902"/>
    <lineage>
        <taxon>Bacteria</taxon>
        <taxon>Pseudomonadati</taxon>
        <taxon>Pseudomonadota</taxon>
        <taxon>Alphaproteobacteria</taxon>
        <taxon>Rhodobacterales</taxon>
        <taxon>Paracoccaceae</taxon>
        <taxon>Pacificitalea</taxon>
    </lineage>
</organism>
<dbReference type="RefSeq" id="WP_097374518.1">
    <property type="nucleotide sequence ID" value="NZ_CP021407.1"/>
</dbReference>
<protein>
    <recommendedName>
        <fullName evidence="3">PNPLA domain-containing protein</fullName>
    </recommendedName>
</protein>
<gene>
    <name evidence="4" type="ORF">CBW24_17215</name>
</gene>
<dbReference type="OrthoDB" id="323481at2"/>
<evidence type="ECO:0000259" key="3">
    <source>
        <dbReference type="PROSITE" id="PS51635"/>
    </source>
</evidence>
<dbReference type="SUPFAM" id="SSF52151">
    <property type="entry name" value="FabD/lysophospholipase-like"/>
    <property type="match status" value="1"/>
</dbReference>
<geneLocation type="plasmid" evidence="5">
    <name>pdy25-c</name>
</geneLocation>
<dbReference type="GO" id="GO:0016787">
    <property type="term" value="F:hydrolase activity"/>
    <property type="evidence" value="ECO:0007669"/>
    <property type="project" value="UniProtKB-UniRule"/>
</dbReference>
<feature type="active site" description="Nucleophile" evidence="2">
    <location>
        <position position="112"/>
    </location>
</feature>
<evidence type="ECO:0000313" key="4">
    <source>
        <dbReference type="EMBL" id="ATI43876.1"/>
    </source>
</evidence>
<dbReference type="GO" id="GO:0016042">
    <property type="term" value="P:lipid catabolic process"/>
    <property type="evidence" value="ECO:0007669"/>
    <property type="project" value="UniProtKB-UniRule"/>
</dbReference>
<feature type="active site" description="Proton acceptor" evidence="2">
    <location>
        <position position="252"/>
    </location>
</feature>
<evidence type="ECO:0000313" key="5">
    <source>
        <dbReference type="Proteomes" id="UP000219050"/>
    </source>
</evidence>
<proteinExistence type="predicted"/>
<accession>A0A291M4H4</accession>
<dbReference type="PROSITE" id="PS51318">
    <property type="entry name" value="TAT"/>
    <property type="match status" value="1"/>
</dbReference>
<feature type="short sequence motif" description="DGA/G" evidence="2">
    <location>
        <begin position="252"/>
        <end position="254"/>
    </location>
</feature>
<dbReference type="InterPro" id="IPR006311">
    <property type="entry name" value="TAT_signal"/>
</dbReference>
<dbReference type="KEGG" id="cmag:CBW24_17215"/>
<keyword evidence="4" id="KW-0614">Plasmid</keyword>
<feature type="short sequence motif" description="GXSXG" evidence="2">
    <location>
        <begin position="110"/>
        <end position="114"/>
    </location>
</feature>
<dbReference type="EMBL" id="CP021407">
    <property type="protein sequence ID" value="ATI43876.1"/>
    <property type="molecule type" value="Genomic_DNA"/>
</dbReference>